<dbReference type="STRING" id="1796497.GCE9029_03071"/>
<evidence type="ECO:0000259" key="1">
    <source>
        <dbReference type="Pfam" id="PF08241"/>
    </source>
</evidence>
<evidence type="ECO:0000313" key="3">
    <source>
        <dbReference type="Proteomes" id="UP000071641"/>
    </source>
</evidence>
<dbReference type="GO" id="GO:0008757">
    <property type="term" value="F:S-adenosylmethionine-dependent methyltransferase activity"/>
    <property type="evidence" value="ECO:0007669"/>
    <property type="project" value="InterPro"/>
</dbReference>
<organism evidence="2 3">
    <name type="scientific">Grimontia celer</name>
    <dbReference type="NCBI Taxonomy" id="1796497"/>
    <lineage>
        <taxon>Bacteria</taxon>
        <taxon>Pseudomonadati</taxon>
        <taxon>Pseudomonadota</taxon>
        <taxon>Gammaproteobacteria</taxon>
        <taxon>Vibrionales</taxon>
        <taxon>Vibrionaceae</taxon>
        <taxon>Grimontia</taxon>
    </lineage>
</organism>
<dbReference type="InterPro" id="IPR013216">
    <property type="entry name" value="Methyltransf_11"/>
</dbReference>
<dbReference type="CDD" id="cd02440">
    <property type="entry name" value="AdoMet_MTases"/>
    <property type="match status" value="1"/>
</dbReference>
<dbReference type="GO" id="GO:0032259">
    <property type="term" value="P:methylation"/>
    <property type="evidence" value="ECO:0007669"/>
    <property type="project" value="UniProtKB-KW"/>
</dbReference>
<reference evidence="3" key="1">
    <citation type="submission" date="2016-02" db="EMBL/GenBank/DDBJ databases">
        <authorList>
            <person name="Rodrigo-Torres Lidia"/>
            <person name="Arahal R.David."/>
        </authorList>
    </citation>
    <scope>NUCLEOTIDE SEQUENCE [LARGE SCALE GENOMIC DNA]</scope>
    <source>
        <strain evidence="3">CECT 9029</strain>
    </source>
</reference>
<keyword evidence="3" id="KW-1185">Reference proteome</keyword>
<dbReference type="SUPFAM" id="SSF53335">
    <property type="entry name" value="S-adenosyl-L-methionine-dependent methyltransferases"/>
    <property type="match status" value="1"/>
</dbReference>
<accession>A0A128F5V3</accession>
<gene>
    <name evidence="2" type="ORF">GCE9029_03071</name>
</gene>
<dbReference type="Gene3D" id="3.40.50.150">
    <property type="entry name" value="Vaccinia Virus protein VP39"/>
    <property type="match status" value="1"/>
</dbReference>
<dbReference type="AlphaFoldDB" id="A0A128F5V3"/>
<feature type="domain" description="Methyltransferase type 11" evidence="1">
    <location>
        <begin position="62"/>
        <end position="156"/>
    </location>
</feature>
<dbReference type="EMBL" id="FIZX01000002">
    <property type="protein sequence ID" value="CZF82179.1"/>
    <property type="molecule type" value="Genomic_DNA"/>
</dbReference>
<proteinExistence type="predicted"/>
<dbReference type="InterPro" id="IPR029063">
    <property type="entry name" value="SAM-dependent_MTases_sf"/>
</dbReference>
<dbReference type="Proteomes" id="UP000071641">
    <property type="component" value="Unassembled WGS sequence"/>
</dbReference>
<dbReference type="Pfam" id="PF08241">
    <property type="entry name" value="Methyltransf_11"/>
    <property type="match status" value="1"/>
</dbReference>
<dbReference type="OrthoDB" id="649979at2"/>
<sequence>MQSVVEVFGTALASYYNGNKSGKLIVRENNGTSVIPTSDFFRRPEDVATDRIALSYCRRSVLNVGAGSGEHSLYLIAKGIKVTSIDSSPIACAIMHQRGVPSVICGHLFDQHPMFDRTFTWLALRGVIGQLGNIRNFFHFLNLAHRNLYPGGRLILSSENLRYEGYRTRHLTFEFDGRVSEEVPWFDIGMSTLRRVADSHHFNCRIVYCDDSNKYVALLTKR</sequence>
<evidence type="ECO:0000313" key="2">
    <source>
        <dbReference type="EMBL" id="CZF82179.1"/>
    </source>
</evidence>
<keyword evidence="2" id="KW-0489">Methyltransferase</keyword>
<name>A0A128F5V3_9GAMM</name>
<keyword evidence="2" id="KW-0808">Transferase</keyword>
<dbReference type="RefSeq" id="WP_062664405.1">
    <property type="nucleotide sequence ID" value="NZ_FIZX01000002.1"/>
</dbReference>
<protein>
    <submittedName>
        <fullName evidence="2">Methyltransferase domain protein</fullName>
    </submittedName>
</protein>